<keyword evidence="2" id="KW-1185">Reference proteome</keyword>
<evidence type="ECO:0000313" key="2">
    <source>
        <dbReference type="Proteomes" id="UP000242317"/>
    </source>
</evidence>
<sequence>MSSIVSKIATVARNLYQQTEDFIEEERSFTVSQNLLNATFQKYVTDNVGLLKDLHADIYDDWLRLYATVNVAGIYASLSVDLKLVQMVFNQNEQYLVFEQISKTQVIEARIQGKLKDMAVRFALYFYQQVLDKDPLGPILQKYRIVEMKHGMLYLSLNRWLGRLRPVTDTLRKVQVNHGVLRETKLILKTNVNLDAVLKRGREPKLFEDWELEQLDDDQITPIND</sequence>
<accession>A0A1G6NDA7</accession>
<gene>
    <name evidence="1" type="ORF">SAMN05421749_10976</name>
</gene>
<dbReference type="RefSeq" id="WP_092621095.1">
    <property type="nucleotide sequence ID" value="NZ_FMYK01000009.1"/>
</dbReference>
<organism evidence="1 2">
    <name type="scientific">Acinetobacter marinus</name>
    <dbReference type="NCBI Taxonomy" id="281375"/>
    <lineage>
        <taxon>Bacteria</taxon>
        <taxon>Pseudomonadati</taxon>
        <taxon>Pseudomonadota</taxon>
        <taxon>Gammaproteobacteria</taxon>
        <taxon>Moraxellales</taxon>
        <taxon>Moraxellaceae</taxon>
        <taxon>Acinetobacter</taxon>
    </lineage>
</organism>
<name>A0A1G6NDA7_9GAMM</name>
<dbReference type="OrthoDB" id="6656383at2"/>
<dbReference type="EMBL" id="FMYK01000009">
    <property type="protein sequence ID" value="SDC65768.1"/>
    <property type="molecule type" value="Genomic_DNA"/>
</dbReference>
<dbReference type="AlphaFoldDB" id="A0A1G6NDA7"/>
<evidence type="ECO:0000313" key="1">
    <source>
        <dbReference type="EMBL" id="SDC65768.1"/>
    </source>
</evidence>
<proteinExistence type="predicted"/>
<dbReference type="Proteomes" id="UP000242317">
    <property type="component" value="Unassembled WGS sequence"/>
</dbReference>
<reference evidence="2" key="1">
    <citation type="submission" date="2016-09" db="EMBL/GenBank/DDBJ databases">
        <authorList>
            <person name="Varghese N."/>
            <person name="Submissions S."/>
        </authorList>
    </citation>
    <scope>NUCLEOTIDE SEQUENCE [LARGE SCALE GENOMIC DNA]</scope>
    <source>
        <strain evidence="2">ANC 3699</strain>
    </source>
</reference>
<protein>
    <submittedName>
        <fullName evidence="1">Uncharacterized protein</fullName>
    </submittedName>
</protein>